<name>A0ABD1Y360_9MARC</name>
<accession>A0ABD1Y360</accession>
<dbReference type="Proteomes" id="UP001605036">
    <property type="component" value="Unassembled WGS sequence"/>
</dbReference>
<protein>
    <submittedName>
        <fullName evidence="1">Uncharacterized protein</fullName>
    </submittedName>
</protein>
<dbReference type="EMBL" id="JBHFFA010000006">
    <property type="protein sequence ID" value="KAL2621194.1"/>
    <property type="molecule type" value="Genomic_DNA"/>
</dbReference>
<evidence type="ECO:0000313" key="1">
    <source>
        <dbReference type="EMBL" id="KAL2621194.1"/>
    </source>
</evidence>
<reference evidence="1 2" key="1">
    <citation type="submission" date="2024-09" db="EMBL/GenBank/DDBJ databases">
        <title>Chromosome-scale assembly of Riccia fluitans.</title>
        <authorList>
            <person name="Paukszto L."/>
            <person name="Sawicki J."/>
            <person name="Karawczyk K."/>
            <person name="Piernik-Szablinska J."/>
            <person name="Szczecinska M."/>
            <person name="Mazdziarz M."/>
        </authorList>
    </citation>
    <scope>NUCLEOTIDE SEQUENCE [LARGE SCALE GENOMIC DNA]</scope>
    <source>
        <strain evidence="1">Rf_01</strain>
        <tissue evidence="1">Aerial parts of the thallus</tissue>
    </source>
</reference>
<keyword evidence="2" id="KW-1185">Reference proteome</keyword>
<sequence length="66" mass="7411">MSTTWPGWAPQGQGVRRVVVARMWWDRGATWSEQDVIVMEQGTAWSKRGHRVVRAGSLGVKALEGF</sequence>
<organism evidence="1 2">
    <name type="scientific">Riccia fluitans</name>
    <dbReference type="NCBI Taxonomy" id="41844"/>
    <lineage>
        <taxon>Eukaryota</taxon>
        <taxon>Viridiplantae</taxon>
        <taxon>Streptophyta</taxon>
        <taxon>Embryophyta</taxon>
        <taxon>Marchantiophyta</taxon>
        <taxon>Marchantiopsida</taxon>
        <taxon>Marchantiidae</taxon>
        <taxon>Marchantiales</taxon>
        <taxon>Ricciaceae</taxon>
        <taxon>Riccia</taxon>
    </lineage>
</organism>
<gene>
    <name evidence="1" type="ORF">R1flu_001399</name>
</gene>
<proteinExistence type="predicted"/>
<dbReference type="AlphaFoldDB" id="A0ABD1Y360"/>
<evidence type="ECO:0000313" key="2">
    <source>
        <dbReference type="Proteomes" id="UP001605036"/>
    </source>
</evidence>
<comment type="caution">
    <text evidence="1">The sequence shown here is derived from an EMBL/GenBank/DDBJ whole genome shotgun (WGS) entry which is preliminary data.</text>
</comment>